<dbReference type="EMBL" id="JBHUOF010000006">
    <property type="protein sequence ID" value="MFD2798891.1"/>
    <property type="molecule type" value="Genomic_DNA"/>
</dbReference>
<reference evidence="4" key="1">
    <citation type="journal article" date="2019" name="Int. J. Syst. Evol. Microbiol.">
        <title>The Global Catalogue of Microorganisms (GCM) 10K type strain sequencing project: providing services to taxonomists for standard genome sequencing and annotation.</title>
        <authorList>
            <consortium name="The Broad Institute Genomics Platform"/>
            <consortium name="The Broad Institute Genome Sequencing Center for Infectious Disease"/>
            <person name="Wu L."/>
            <person name="Ma J."/>
        </authorList>
    </citation>
    <scope>NUCLEOTIDE SEQUENCE [LARGE SCALE GENOMIC DNA]</scope>
    <source>
        <strain evidence="4">IBRC-M 10906</strain>
    </source>
</reference>
<keyword evidence="1" id="KW-0812">Transmembrane</keyword>
<evidence type="ECO:0000313" key="4">
    <source>
        <dbReference type="Proteomes" id="UP001597478"/>
    </source>
</evidence>
<organism evidence="3 4">
    <name type="scientific">Prauserella oleivorans</name>
    <dbReference type="NCBI Taxonomy" id="1478153"/>
    <lineage>
        <taxon>Bacteria</taxon>
        <taxon>Bacillati</taxon>
        <taxon>Actinomycetota</taxon>
        <taxon>Actinomycetes</taxon>
        <taxon>Pseudonocardiales</taxon>
        <taxon>Pseudonocardiaceae</taxon>
        <taxon>Prauserella</taxon>
    </lineage>
</organism>
<sequence length="472" mass="48720">MGVHVVRTARTGMALRLLITCMLAALSLVVVTPSASAAVQEGIGHRTTPGQSWGDRERAYDWVGSYLVGGRQVFCVSFALKAPDTGEEYRPGDDLLTKWGTPLPADVAANISYLLLRYGDTTNPDEAAALAHLLHSWTAAPRTPADLDPAKPFDQIAYDVDLQYRKLPAGARQAVERLRADAEANRGPWTATVTAPEEEQTIGEPGEWTVTVTNAAGQGVPDVPVTITTADAELGAETTVTTGEDGRATIAVTPTGETPGVTARLSAPADRPYVQDPVTADTQRVVSTGGEQELVAEATGTAGNAPGVVRVAKVDAADGAGIAGVPLRLTGPDKSSPALAADDEPLVGADGKPAVVITEGEDGTVTVENLRAPQEVCVVEVSPPNGYAEAFDPRNPPSACGTVRPGETLVLTVANVADQVPRVIPAGRPPAPVAQSATTTSTPVGALAGFGVLALIVSALVGLAARRHVSER</sequence>
<keyword evidence="1" id="KW-0472">Membrane</keyword>
<evidence type="ECO:0000313" key="3">
    <source>
        <dbReference type="EMBL" id="MFD2798891.1"/>
    </source>
</evidence>
<feature type="chain" id="PRO_5045616027" evidence="2">
    <location>
        <begin position="38"/>
        <end position="472"/>
    </location>
</feature>
<comment type="caution">
    <text evidence="3">The sequence shown here is derived from an EMBL/GenBank/DDBJ whole genome shotgun (WGS) entry which is preliminary data.</text>
</comment>
<feature type="signal peptide" evidence="2">
    <location>
        <begin position="1"/>
        <end position="37"/>
    </location>
</feature>
<keyword evidence="4" id="KW-1185">Reference proteome</keyword>
<accession>A0ABW5W6P7</accession>
<dbReference type="Gene3D" id="2.60.40.10">
    <property type="entry name" value="Immunoglobulins"/>
    <property type="match status" value="2"/>
</dbReference>
<gene>
    <name evidence="3" type="ORF">ACFS2C_05740</name>
</gene>
<keyword evidence="2" id="KW-0732">Signal</keyword>
<evidence type="ECO:0000256" key="1">
    <source>
        <dbReference type="SAM" id="Phobius"/>
    </source>
</evidence>
<dbReference type="InterPro" id="IPR008964">
    <property type="entry name" value="Invasin/intimin_cell_adhesion"/>
</dbReference>
<keyword evidence="3" id="KW-0176">Collagen</keyword>
<name>A0ABW5W6P7_9PSEU</name>
<dbReference type="Proteomes" id="UP001597478">
    <property type="component" value="Unassembled WGS sequence"/>
</dbReference>
<protein>
    <submittedName>
        <fullName evidence="3">Collagen binding domain-containing protein</fullName>
    </submittedName>
</protein>
<feature type="transmembrane region" description="Helical" evidence="1">
    <location>
        <begin position="444"/>
        <end position="465"/>
    </location>
</feature>
<evidence type="ECO:0000256" key="2">
    <source>
        <dbReference type="SAM" id="SignalP"/>
    </source>
</evidence>
<dbReference type="InterPro" id="IPR013783">
    <property type="entry name" value="Ig-like_fold"/>
</dbReference>
<dbReference type="SUPFAM" id="SSF49373">
    <property type="entry name" value="Invasin/intimin cell-adhesion fragments"/>
    <property type="match status" value="1"/>
</dbReference>
<proteinExistence type="predicted"/>
<dbReference type="RefSeq" id="WP_377389823.1">
    <property type="nucleotide sequence ID" value="NZ_JBHSAN010000018.1"/>
</dbReference>
<keyword evidence="1" id="KW-1133">Transmembrane helix</keyword>